<evidence type="ECO:0000259" key="1">
    <source>
        <dbReference type="Pfam" id="PF06094"/>
    </source>
</evidence>
<evidence type="ECO:0000313" key="2">
    <source>
        <dbReference type="EMBL" id="MFD1220346.1"/>
    </source>
</evidence>
<name>A0ABW3UKK2_9BACL</name>
<accession>A0ABW3UKK2</accession>
<dbReference type="Pfam" id="PF06094">
    <property type="entry name" value="GGACT"/>
    <property type="match status" value="1"/>
</dbReference>
<dbReference type="SUPFAM" id="SSF110857">
    <property type="entry name" value="Gamma-glutamyl cyclotransferase-like"/>
    <property type="match status" value="1"/>
</dbReference>
<protein>
    <submittedName>
        <fullName evidence="2">Gamma-glutamylcyclotransferase family protein</fullName>
    </submittedName>
</protein>
<reference evidence="3" key="1">
    <citation type="journal article" date="2019" name="Int. J. Syst. Evol. Microbiol.">
        <title>The Global Catalogue of Microorganisms (GCM) 10K type strain sequencing project: providing services to taxonomists for standard genome sequencing and annotation.</title>
        <authorList>
            <consortium name="The Broad Institute Genomics Platform"/>
            <consortium name="The Broad Institute Genome Sequencing Center for Infectious Disease"/>
            <person name="Wu L."/>
            <person name="Ma J."/>
        </authorList>
    </citation>
    <scope>NUCLEOTIDE SEQUENCE [LARGE SCALE GENOMIC DNA]</scope>
    <source>
        <strain evidence="3">CCUG 53270</strain>
    </source>
</reference>
<dbReference type="InterPro" id="IPR009288">
    <property type="entry name" value="AIG2-like_dom"/>
</dbReference>
<dbReference type="RefSeq" id="WP_345587027.1">
    <property type="nucleotide sequence ID" value="NZ_BAABJG010000006.1"/>
</dbReference>
<comment type="caution">
    <text evidence="2">The sequence shown here is derived from an EMBL/GenBank/DDBJ whole genome shotgun (WGS) entry which is preliminary data.</text>
</comment>
<keyword evidence="3" id="KW-1185">Reference proteome</keyword>
<gene>
    <name evidence="2" type="ORF">ACFQ4B_09460</name>
</gene>
<dbReference type="InterPro" id="IPR036568">
    <property type="entry name" value="GGCT-like_sf"/>
</dbReference>
<dbReference type="InterPro" id="IPR013024">
    <property type="entry name" value="GGCT-like"/>
</dbReference>
<sequence>MIWIFVYGTLLQGEINHEVAKPYVEQLEKGCVRGTLYNYGPYPGLVLAGGGSVEGEWLLVSEEGLVQLDGMEDYHGPGQLNDYERVWVHDALRPEREGWVYVWNDSRGCPPIPDGSWRTRRKEA</sequence>
<proteinExistence type="predicted"/>
<dbReference type="EMBL" id="JBHTLU010000013">
    <property type="protein sequence ID" value="MFD1220346.1"/>
    <property type="molecule type" value="Genomic_DNA"/>
</dbReference>
<dbReference type="CDD" id="cd06661">
    <property type="entry name" value="GGCT_like"/>
    <property type="match status" value="1"/>
</dbReference>
<dbReference type="Proteomes" id="UP001597180">
    <property type="component" value="Unassembled WGS sequence"/>
</dbReference>
<dbReference type="Gene3D" id="3.10.490.10">
    <property type="entry name" value="Gamma-glutamyl cyclotransferase-like"/>
    <property type="match status" value="1"/>
</dbReference>
<feature type="domain" description="Gamma-glutamylcyclotransferase AIG2-like" evidence="1">
    <location>
        <begin position="4"/>
        <end position="118"/>
    </location>
</feature>
<evidence type="ECO:0000313" key="3">
    <source>
        <dbReference type="Proteomes" id="UP001597180"/>
    </source>
</evidence>
<organism evidence="2 3">
    <name type="scientific">Paenibacillus vulneris</name>
    <dbReference type="NCBI Taxonomy" id="1133364"/>
    <lineage>
        <taxon>Bacteria</taxon>
        <taxon>Bacillati</taxon>
        <taxon>Bacillota</taxon>
        <taxon>Bacilli</taxon>
        <taxon>Bacillales</taxon>
        <taxon>Paenibacillaceae</taxon>
        <taxon>Paenibacillus</taxon>
    </lineage>
</organism>